<keyword evidence="6 9" id="KW-0812">Transmembrane</keyword>
<evidence type="ECO:0000256" key="3">
    <source>
        <dbReference type="ARBA" id="ARBA00022448"/>
    </source>
</evidence>
<evidence type="ECO:0000313" key="12">
    <source>
        <dbReference type="EMBL" id="MBB4943968.1"/>
    </source>
</evidence>
<dbReference type="Gene3D" id="3.10.650.10">
    <property type="entry name" value="MalF N-terminal region-like"/>
    <property type="match status" value="1"/>
</dbReference>
<dbReference type="InterPro" id="IPR000515">
    <property type="entry name" value="MetI-like"/>
</dbReference>
<dbReference type="Proteomes" id="UP000534286">
    <property type="component" value="Unassembled WGS sequence"/>
</dbReference>
<dbReference type="EMBL" id="JACHJU010000006">
    <property type="protein sequence ID" value="MBB4943968.1"/>
    <property type="molecule type" value="Genomic_DNA"/>
</dbReference>
<keyword evidence="8 9" id="KW-0472">Membrane</keyword>
<comment type="subcellular location">
    <subcellularLocation>
        <location evidence="1 9">Cell membrane</location>
        <topology evidence="1 9">Multi-pass membrane protein</topology>
    </subcellularLocation>
</comment>
<sequence>MSRIAVLGVVSAILLYAGPPLIATGAWVALAVLGVVTGVIGYLYLSRRFIPAKYLVPGTIFLLVFQVFPIVYTMTTAFTNFGDGHRGDKQAAIAAIESDSVRQVPGSPDYGLTPALKGGKLVFLLTDTKIKQVQVGTADGLTPLPGAKIGISGKVAQAPGYTILTTPQAAERGPEISALSVPAPNGTIKANGLSRAFEGRAQKTYDAACDCVTDAETGRRWVADGSRGFFVDPSGRHLIQGWQVDVGFANFARVLTDPAISGYFLGVFAWNMVFALASVATSFVLGLGVALTLHHPRMRGTRIYRVALILPYAMPAFAMLLVWRDMFNRDFGLINHMLGLNLDWLGEPTTARFAVILVNLWLGFPYMFLVATGALQAIPRELTEAAGIDGASMVCTFRKVTLPLLLVALSPLLICSFAFNFNNFNAIQLTTQGGPFPADSPQVGATDLLITYTFRLAFGTGSAQFGFAAAISVFIFAFVALVSAITFRQTHRQEEVHA</sequence>
<evidence type="ECO:0000259" key="11">
    <source>
        <dbReference type="PROSITE" id="PS50928"/>
    </source>
</evidence>
<comment type="similarity">
    <text evidence="2 10">Belongs to the binding-protein-dependent transport system permease family. MalFG subfamily.</text>
</comment>
<gene>
    <name evidence="12" type="ORF">FHR32_008369</name>
</gene>
<dbReference type="InterPro" id="IPR032550">
    <property type="entry name" value="TM_PBP2_N"/>
</dbReference>
<dbReference type="PANTHER" id="PTHR47314:SF1">
    <property type="entry name" value="MALTOSE_MALTODEXTRIN TRANSPORT SYSTEM PERMEASE PROTEIN MALF"/>
    <property type="match status" value="1"/>
</dbReference>
<feature type="transmembrane region" description="Helical" evidence="9">
    <location>
        <begin position="353"/>
        <end position="379"/>
    </location>
</feature>
<keyword evidence="4 10" id="KW-1003">Cell membrane</keyword>
<comment type="function">
    <text evidence="10">Part of the ABC transporter complex MalEFGK involved in maltose/maltodextrin import. Probably responsible for the translocation of the substrate across the membrane.</text>
</comment>
<evidence type="ECO:0000256" key="2">
    <source>
        <dbReference type="ARBA" id="ARBA00009047"/>
    </source>
</evidence>
<dbReference type="Gene3D" id="1.10.3720.10">
    <property type="entry name" value="MetI-like"/>
    <property type="match status" value="1"/>
</dbReference>
<dbReference type="SUPFAM" id="SSF161098">
    <property type="entry name" value="MetI-like"/>
    <property type="match status" value="1"/>
</dbReference>
<organism evidence="12 13">
    <name type="scientific">Streptosporangium album</name>
    <dbReference type="NCBI Taxonomy" id="47479"/>
    <lineage>
        <taxon>Bacteria</taxon>
        <taxon>Bacillati</taxon>
        <taxon>Actinomycetota</taxon>
        <taxon>Actinomycetes</taxon>
        <taxon>Streptosporangiales</taxon>
        <taxon>Streptosporangiaceae</taxon>
        <taxon>Streptosporangium</taxon>
    </lineage>
</organism>
<dbReference type="CDD" id="cd06261">
    <property type="entry name" value="TM_PBP2"/>
    <property type="match status" value="1"/>
</dbReference>
<feature type="transmembrane region" description="Helical" evidence="9">
    <location>
        <begin position="54"/>
        <end position="72"/>
    </location>
</feature>
<feature type="transmembrane region" description="Helical" evidence="9">
    <location>
        <begin position="263"/>
        <end position="291"/>
    </location>
</feature>
<evidence type="ECO:0000256" key="4">
    <source>
        <dbReference type="ARBA" id="ARBA00022475"/>
    </source>
</evidence>
<comment type="caution">
    <text evidence="12">The sequence shown here is derived from an EMBL/GenBank/DDBJ whole genome shotgun (WGS) entry which is preliminary data.</text>
</comment>
<feature type="transmembrane region" description="Helical" evidence="9">
    <location>
        <begin position="465"/>
        <end position="487"/>
    </location>
</feature>
<dbReference type="InterPro" id="IPR035277">
    <property type="entry name" value="MalF_N"/>
</dbReference>
<evidence type="ECO:0000256" key="6">
    <source>
        <dbReference type="ARBA" id="ARBA00022692"/>
    </source>
</evidence>
<dbReference type="Pfam" id="PF16296">
    <property type="entry name" value="TM_PBP2_N"/>
    <property type="match status" value="1"/>
</dbReference>
<accession>A0A7W7S4Z4</accession>
<dbReference type="GO" id="GO:0042956">
    <property type="term" value="P:maltodextrin transmembrane transport"/>
    <property type="evidence" value="ECO:0007669"/>
    <property type="project" value="TreeGrafter"/>
</dbReference>
<dbReference type="GO" id="GO:0015423">
    <property type="term" value="F:ABC-type maltose transporter activity"/>
    <property type="evidence" value="ECO:0007669"/>
    <property type="project" value="TreeGrafter"/>
</dbReference>
<keyword evidence="3 9" id="KW-0813">Transport</keyword>
<feature type="transmembrane region" description="Helical" evidence="9">
    <location>
        <begin position="303"/>
        <end position="323"/>
    </location>
</feature>
<keyword evidence="5 10" id="KW-0762">Sugar transport</keyword>
<name>A0A7W7S4Z4_9ACTN</name>
<evidence type="ECO:0000256" key="8">
    <source>
        <dbReference type="ARBA" id="ARBA00023136"/>
    </source>
</evidence>
<reference evidence="12 13" key="1">
    <citation type="submission" date="2020-08" db="EMBL/GenBank/DDBJ databases">
        <title>Sequencing the genomes of 1000 actinobacteria strains.</title>
        <authorList>
            <person name="Klenk H.-P."/>
        </authorList>
    </citation>
    <scope>NUCLEOTIDE SEQUENCE [LARGE SCALE GENOMIC DNA]</scope>
    <source>
        <strain evidence="12 13">DSM 43023</strain>
    </source>
</reference>
<evidence type="ECO:0000256" key="10">
    <source>
        <dbReference type="RuleBase" id="RU367050"/>
    </source>
</evidence>
<dbReference type="PANTHER" id="PTHR47314">
    <property type="entry name" value="MALTOSE/MALTODEXTRIN TRANSPORT SYSTEM PERMEASE PROTEIN MALF"/>
    <property type="match status" value="1"/>
</dbReference>
<dbReference type="AlphaFoldDB" id="A0A7W7S4Z4"/>
<dbReference type="Pfam" id="PF00528">
    <property type="entry name" value="BPD_transp_1"/>
    <property type="match status" value="1"/>
</dbReference>
<evidence type="ECO:0000256" key="1">
    <source>
        <dbReference type="ARBA" id="ARBA00004651"/>
    </source>
</evidence>
<dbReference type="Gene3D" id="1.20.58.370">
    <property type="entry name" value="MalF N-terminal region-like"/>
    <property type="match status" value="1"/>
</dbReference>
<evidence type="ECO:0000256" key="7">
    <source>
        <dbReference type="ARBA" id="ARBA00022989"/>
    </source>
</evidence>
<dbReference type="InterPro" id="IPR035906">
    <property type="entry name" value="MetI-like_sf"/>
</dbReference>
<evidence type="ECO:0000313" key="13">
    <source>
        <dbReference type="Proteomes" id="UP000534286"/>
    </source>
</evidence>
<feature type="domain" description="ABC transmembrane type-1" evidence="11">
    <location>
        <begin position="268"/>
        <end position="486"/>
    </location>
</feature>
<feature type="transmembrane region" description="Helical" evidence="9">
    <location>
        <begin position="400"/>
        <end position="419"/>
    </location>
</feature>
<feature type="transmembrane region" description="Helical" evidence="9">
    <location>
        <begin position="27"/>
        <end position="45"/>
    </location>
</feature>
<protein>
    <recommendedName>
        <fullName evidence="10">Maltose/maltodextrin transport system permease protein</fullName>
    </recommendedName>
</protein>
<proteinExistence type="inferred from homology"/>
<dbReference type="RefSeq" id="WP_312882924.1">
    <property type="nucleotide sequence ID" value="NZ_BAABEK010000079.1"/>
</dbReference>
<keyword evidence="7 9" id="KW-1133">Transmembrane helix</keyword>
<dbReference type="SUPFAM" id="SSF160964">
    <property type="entry name" value="MalF N-terminal region-like"/>
    <property type="match status" value="1"/>
</dbReference>
<dbReference type="PROSITE" id="PS50928">
    <property type="entry name" value="ABC_TM1"/>
    <property type="match status" value="1"/>
</dbReference>
<keyword evidence="13" id="KW-1185">Reference proteome</keyword>
<evidence type="ECO:0000256" key="5">
    <source>
        <dbReference type="ARBA" id="ARBA00022597"/>
    </source>
</evidence>
<evidence type="ECO:0000256" key="9">
    <source>
        <dbReference type="RuleBase" id="RU363032"/>
    </source>
</evidence>
<dbReference type="GO" id="GO:1990060">
    <property type="term" value="C:maltose transport complex"/>
    <property type="evidence" value="ECO:0007669"/>
    <property type="project" value="TreeGrafter"/>
</dbReference>